<dbReference type="HOGENOM" id="CLU_1290432_0_0_1"/>
<organism evidence="2 3">
    <name type="scientific">Strigamia maritima</name>
    <name type="common">European centipede</name>
    <name type="synonym">Geophilus maritimus</name>
    <dbReference type="NCBI Taxonomy" id="126957"/>
    <lineage>
        <taxon>Eukaryota</taxon>
        <taxon>Metazoa</taxon>
        <taxon>Ecdysozoa</taxon>
        <taxon>Arthropoda</taxon>
        <taxon>Myriapoda</taxon>
        <taxon>Chilopoda</taxon>
        <taxon>Pleurostigmophora</taxon>
        <taxon>Geophilomorpha</taxon>
        <taxon>Linotaeniidae</taxon>
        <taxon>Strigamia</taxon>
    </lineage>
</organism>
<evidence type="ECO:0000256" key="1">
    <source>
        <dbReference type="SAM" id="MobiDB-lite"/>
    </source>
</evidence>
<sequence length="214" mass="24465">MPFEQKKIMMHKSPLLFRLTADCTLELPPTRTMSLNQCCFRDDPNRDLSKDFCRFHHLEPAEVDILSETPIWYPKPIILARTNQTIIPSKLVHLKHDEPPVTPIFFKHLVANFKDYLTKIQESFMSEDTSRSMTYTSERSSVSRSRNATPEPSQSASRQTTSQSQRITSFRDSGLAQSIVAGMPRISPTKITEFVKSVWHGFEVMGLTEDNTVG</sequence>
<evidence type="ECO:0000313" key="2">
    <source>
        <dbReference type="EnsemblMetazoa" id="SMAR009904-PA"/>
    </source>
</evidence>
<protein>
    <submittedName>
        <fullName evidence="2">Uncharacterized protein</fullName>
    </submittedName>
</protein>
<proteinExistence type="predicted"/>
<dbReference type="Proteomes" id="UP000014500">
    <property type="component" value="Unassembled WGS sequence"/>
</dbReference>
<dbReference type="AlphaFoldDB" id="T1J879"/>
<name>T1J879_STRMM</name>
<dbReference type="EnsemblMetazoa" id="SMAR009904-RA">
    <property type="protein sequence ID" value="SMAR009904-PA"/>
    <property type="gene ID" value="SMAR009904"/>
</dbReference>
<evidence type="ECO:0000313" key="3">
    <source>
        <dbReference type="Proteomes" id="UP000014500"/>
    </source>
</evidence>
<keyword evidence="3" id="KW-1185">Reference proteome</keyword>
<accession>T1J879</accession>
<reference evidence="3" key="1">
    <citation type="submission" date="2011-05" db="EMBL/GenBank/DDBJ databases">
        <authorList>
            <person name="Richards S.R."/>
            <person name="Qu J."/>
            <person name="Jiang H."/>
            <person name="Jhangiani S.N."/>
            <person name="Agravi P."/>
            <person name="Goodspeed R."/>
            <person name="Gross S."/>
            <person name="Mandapat C."/>
            <person name="Jackson L."/>
            <person name="Mathew T."/>
            <person name="Pu L."/>
            <person name="Thornton R."/>
            <person name="Saada N."/>
            <person name="Wilczek-Boney K.B."/>
            <person name="Lee S."/>
            <person name="Kovar C."/>
            <person name="Wu Y."/>
            <person name="Scherer S.E."/>
            <person name="Worley K.C."/>
            <person name="Muzny D.M."/>
            <person name="Gibbs R."/>
        </authorList>
    </citation>
    <scope>NUCLEOTIDE SEQUENCE</scope>
    <source>
        <strain evidence="3">Brora</strain>
    </source>
</reference>
<feature type="compositionally biased region" description="Low complexity" evidence="1">
    <location>
        <begin position="153"/>
        <end position="169"/>
    </location>
</feature>
<feature type="compositionally biased region" description="Polar residues" evidence="1">
    <location>
        <begin position="128"/>
        <end position="152"/>
    </location>
</feature>
<reference evidence="2" key="2">
    <citation type="submission" date="2015-02" db="UniProtKB">
        <authorList>
            <consortium name="EnsemblMetazoa"/>
        </authorList>
    </citation>
    <scope>IDENTIFICATION</scope>
</reference>
<dbReference type="EMBL" id="JH431950">
    <property type="status" value="NOT_ANNOTATED_CDS"/>
    <property type="molecule type" value="Genomic_DNA"/>
</dbReference>
<feature type="region of interest" description="Disordered" evidence="1">
    <location>
        <begin position="128"/>
        <end position="169"/>
    </location>
</feature>